<dbReference type="FunFam" id="3.10.450.50:FF:000004">
    <property type="entry name" value="Nuclear RNA export factor 1"/>
    <property type="match status" value="1"/>
</dbReference>
<dbReference type="PROSITE" id="PS50177">
    <property type="entry name" value="NTF2_DOMAIN"/>
    <property type="match status" value="1"/>
</dbReference>
<evidence type="ECO:0000313" key="13">
    <source>
        <dbReference type="Proteomes" id="UP000261680"/>
    </source>
</evidence>
<dbReference type="GO" id="GO:0016973">
    <property type="term" value="P:poly(A)+ mRNA export from nucleus"/>
    <property type="evidence" value="ECO:0007669"/>
    <property type="project" value="TreeGrafter"/>
</dbReference>
<name>A0A8M1FRH8_URSMA</name>
<keyword evidence="6" id="KW-0433">Leucine-rich repeat</keyword>
<keyword evidence="4" id="KW-0813">Transport</keyword>
<evidence type="ECO:0000256" key="8">
    <source>
        <dbReference type="ARBA" id="ARBA00022816"/>
    </source>
</evidence>
<keyword evidence="5" id="KW-0963">Cytoplasm</keyword>
<dbReference type="Gene3D" id="3.80.10.10">
    <property type="entry name" value="Ribonuclease Inhibitor"/>
    <property type="match status" value="2"/>
</dbReference>
<evidence type="ECO:0000256" key="5">
    <source>
        <dbReference type="ARBA" id="ARBA00022490"/>
    </source>
</evidence>
<dbReference type="CTD" id="56000"/>
<dbReference type="InterPro" id="IPR035979">
    <property type="entry name" value="RBD_domain_sf"/>
</dbReference>
<evidence type="ECO:0000256" key="7">
    <source>
        <dbReference type="ARBA" id="ARBA00022737"/>
    </source>
</evidence>
<protein>
    <submittedName>
        <fullName evidence="14">Nuclear RNA export factor 3</fullName>
    </submittedName>
</protein>
<dbReference type="GeneID" id="103674888"/>
<keyword evidence="7" id="KW-0677">Repeat</keyword>
<dbReference type="InterPro" id="IPR032675">
    <property type="entry name" value="LRR_dom_sf"/>
</dbReference>
<dbReference type="Proteomes" id="UP000261680">
    <property type="component" value="Chromosome X"/>
</dbReference>
<dbReference type="GO" id="GO:0003723">
    <property type="term" value="F:RNA binding"/>
    <property type="evidence" value="ECO:0007669"/>
    <property type="project" value="InterPro"/>
</dbReference>
<keyword evidence="8" id="KW-0509">mRNA transport</keyword>
<dbReference type="Gene3D" id="3.30.70.330">
    <property type="match status" value="1"/>
</dbReference>
<comment type="subcellular location">
    <subcellularLocation>
        <location evidence="2">Cytoplasm</location>
    </subcellularLocation>
    <subcellularLocation>
        <location evidence="1">Nucleus</location>
    </subcellularLocation>
</comment>
<dbReference type="InterPro" id="IPR012677">
    <property type="entry name" value="Nucleotide-bd_a/b_plait_sf"/>
</dbReference>
<dbReference type="GO" id="GO:0005634">
    <property type="term" value="C:nucleus"/>
    <property type="evidence" value="ECO:0007669"/>
    <property type="project" value="UniProtKB-SubCell"/>
</dbReference>
<keyword evidence="9" id="KW-0539">Nucleus</keyword>
<proteinExistence type="inferred from homology"/>
<dbReference type="SUPFAM" id="SSF46934">
    <property type="entry name" value="UBA-like"/>
    <property type="match status" value="1"/>
</dbReference>
<dbReference type="SUPFAM" id="SSF54928">
    <property type="entry name" value="RNA-binding domain, RBD"/>
    <property type="match status" value="1"/>
</dbReference>
<dbReference type="InterPro" id="IPR009060">
    <property type="entry name" value="UBA-like_sf"/>
</dbReference>
<dbReference type="InterPro" id="IPR057125">
    <property type="entry name" value="NXF1/2/3/5-like_LRR"/>
</dbReference>
<dbReference type="PANTHER" id="PTHR10662">
    <property type="entry name" value="NUCLEAR RNA EXPORT FACTOR"/>
    <property type="match status" value="1"/>
</dbReference>
<feature type="compositionally biased region" description="Low complexity" evidence="10">
    <location>
        <begin position="317"/>
        <end position="331"/>
    </location>
</feature>
<evidence type="ECO:0000256" key="3">
    <source>
        <dbReference type="ARBA" id="ARBA00009285"/>
    </source>
</evidence>
<dbReference type="OrthoDB" id="25872at2759"/>
<dbReference type="InterPro" id="IPR030217">
    <property type="entry name" value="NXF_fam"/>
</dbReference>
<dbReference type="Gene3D" id="1.10.8.10">
    <property type="entry name" value="DNA helicase RuvA subunit, C-terminal domain"/>
    <property type="match status" value="1"/>
</dbReference>
<evidence type="ECO:0000313" key="14">
    <source>
        <dbReference type="RefSeq" id="XP_040484682.1"/>
    </source>
</evidence>
<dbReference type="GO" id="GO:0005737">
    <property type="term" value="C:cytoplasm"/>
    <property type="evidence" value="ECO:0007669"/>
    <property type="project" value="UniProtKB-SubCell"/>
</dbReference>
<dbReference type="RefSeq" id="XP_040484682.1">
    <property type="nucleotide sequence ID" value="XM_040628748.1"/>
</dbReference>
<keyword evidence="13" id="KW-1185">Reference proteome</keyword>
<evidence type="ECO:0000256" key="1">
    <source>
        <dbReference type="ARBA" id="ARBA00004123"/>
    </source>
</evidence>
<gene>
    <name evidence="14" type="primary">NXF3</name>
</gene>
<dbReference type="SUPFAM" id="SSF54427">
    <property type="entry name" value="NTF2-like"/>
    <property type="match status" value="1"/>
</dbReference>
<dbReference type="Pfam" id="PF22602">
    <property type="entry name" value="NXF_NTF2"/>
    <property type="match status" value="1"/>
</dbReference>
<comment type="similarity">
    <text evidence="3">Belongs to the NXF family.</text>
</comment>
<feature type="region of interest" description="Disordered" evidence="10">
    <location>
        <begin position="314"/>
        <end position="385"/>
    </location>
</feature>
<evidence type="ECO:0000256" key="9">
    <source>
        <dbReference type="ARBA" id="ARBA00023242"/>
    </source>
</evidence>
<evidence type="ECO:0000256" key="10">
    <source>
        <dbReference type="SAM" id="MobiDB-lite"/>
    </source>
</evidence>
<organism evidence="13 14">
    <name type="scientific">Ursus maritimus</name>
    <name type="common">Polar bear</name>
    <name type="synonym">Thalarctos maritimus</name>
    <dbReference type="NCBI Taxonomy" id="29073"/>
    <lineage>
        <taxon>Eukaryota</taxon>
        <taxon>Metazoa</taxon>
        <taxon>Chordata</taxon>
        <taxon>Craniata</taxon>
        <taxon>Vertebrata</taxon>
        <taxon>Euteleostomi</taxon>
        <taxon>Mammalia</taxon>
        <taxon>Eutheria</taxon>
        <taxon>Laurasiatheria</taxon>
        <taxon>Carnivora</taxon>
        <taxon>Caniformia</taxon>
        <taxon>Ursidae</taxon>
        <taxon>Ursus</taxon>
    </lineage>
</organism>
<dbReference type="InterPro" id="IPR015245">
    <property type="entry name" value="Tap_RNA-bd"/>
</dbReference>
<dbReference type="PANTHER" id="PTHR10662:SF12">
    <property type="entry name" value="NUCLEAR RNA EXPORT FACTOR 3"/>
    <property type="match status" value="1"/>
</dbReference>
<dbReference type="InterPro" id="IPR002075">
    <property type="entry name" value="NTF2_dom"/>
</dbReference>
<dbReference type="Pfam" id="PF24048">
    <property type="entry name" value="LRR_NXF1-5"/>
    <property type="match status" value="1"/>
</dbReference>
<evidence type="ECO:0000259" key="11">
    <source>
        <dbReference type="PROSITE" id="PS50177"/>
    </source>
</evidence>
<feature type="compositionally biased region" description="Basic and acidic residues" evidence="10">
    <location>
        <begin position="371"/>
        <end position="385"/>
    </location>
</feature>
<feature type="compositionally biased region" description="Polar residues" evidence="10">
    <location>
        <begin position="359"/>
        <end position="368"/>
    </location>
</feature>
<feature type="domain" description="TAP-C" evidence="12">
    <location>
        <begin position="802"/>
        <end position="824"/>
    </location>
</feature>
<dbReference type="Gene3D" id="3.10.450.50">
    <property type="match status" value="1"/>
</dbReference>
<feature type="domain" description="NTF2" evidence="11">
    <location>
        <begin position="623"/>
        <end position="773"/>
    </location>
</feature>
<evidence type="ECO:0000259" key="12">
    <source>
        <dbReference type="PROSITE" id="PS51281"/>
    </source>
</evidence>
<dbReference type="FunFam" id="3.30.70.330:FF:000165">
    <property type="entry name" value="nuclear RNA export factor 1"/>
    <property type="match status" value="1"/>
</dbReference>
<dbReference type="InterPro" id="IPR032710">
    <property type="entry name" value="NTF2-like_dom_sf"/>
</dbReference>
<dbReference type="AlphaFoldDB" id="A0A8M1FRH8"/>
<evidence type="ECO:0000256" key="6">
    <source>
        <dbReference type="ARBA" id="ARBA00022614"/>
    </source>
</evidence>
<evidence type="ECO:0000256" key="2">
    <source>
        <dbReference type="ARBA" id="ARBA00004496"/>
    </source>
</evidence>
<dbReference type="Pfam" id="PF09162">
    <property type="entry name" value="Tap-RNA_bind"/>
    <property type="match status" value="1"/>
</dbReference>
<dbReference type="KEGG" id="umr:103674888"/>
<sequence length="824" mass="92732">MAFDTDVLFPPKREVQMDGEEVAQHPHFHGWDPEALAPLVAGDRSLENVSGCPESCLGGFSPQPLPPAFLLNDVQAAVQAFVTRWHRRTSTVNFSAKRSVLEKRFTIELPNEERVQIKGGKNHRPLTLTPDPITPYRTTHGNFICTISFFKEKGWGALFAALVPLQNLQELKEKTCFFDVNLQRRKHQSGAATASLKYTPSLLSVEQLYSPISKLTCVLHIPLKSRRGKSVANLQQLSLVVSKPPAPDPTDSLHKQPGRTLVTGHCLQSTPWVSWSARGLGLRSPEGHNDVGNSLQRRTRCWGIYRRRYNNWSEQVSSGGHSSSHQQQDGDPATNGAHTSTRVRYAPYAIPPRHRRGNFQKQDQTQANVEGKQKPPERRVEQERQDETMGKWYKIIIPFGIKYDEKWLLDLIQGQCSVPFTPIEFHYERMQAQFFVEDASVAFALKGVNGKIWDEANERISIFIYPSGTPHSVQKELKSEKVEQTKLPMNKRYVVSQQALNIQRVHFGPDLITHDIEMVPSLRNSMAATLQTHEKNMPEVKSAGELDQGKSLQPEEMSAGGSPPCTAFPDKSTNISSILELFPKLLRLDSQESPSPTSVGIAAHKRLPTCKGSFFGSDALKSLVLRFLQQYYLIYDSGDRQGLLGAYHNEACFSLAIPFNPGEPAASSLCEYFKENRNMKKLKDPSLRVQLLKRTKCDIMRSLCVLPKTQHDLSSFVVDMWFQTEMMLCFSVNGVFKEAVGMSQDSVRAFTRTFITTPVSKYSLCIVNDDLFVRDASPKETPSTVSIPVPTPSCSSWPTLCQKRQEMGQTFSTQSGMNLQWFQK</sequence>
<accession>A0A8M1FRH8</accession>
<dbReference type="PROSITE" id="PS51281">
    <property type="entry name" value="TAP_C"/>
    <property type="match status" value="1"/>
</dbReference>
<dbReference type="InterPro" id="IPR005637">
    <property type="entry name" value="TAP_C_dom"/>
</dbReference>
<dbReference type="InterPro" id="IPR018222">
    <property type="entry name" value="Nuclear_transport_factor_2_euk"/>
</dbReference>
<reference evidence="13" key="1">
    <citation type="submission" date="2024-06" db="UniProtKB">
        <authorList>
            <consortium name="RefSeq"/>
        </authorList>
    </citation>
    <scope>NUCLEOTIDE SEQUENCE [LARGE SCALE GENOMIC DNA]</scope>
</reference>
<reference evidence="14" key="2">
    <citation type="submission" date="2025-08" db="UniProtKB">
        <authorList>
            <consortium name="RefSeq"/>
        </authorList>
    </citation>
    <scope>IDENTIFICATION</scope>
    <source>
        <tissue evidence="14">Whole blood</tissue>
    </source>
</reference>
<evidence type="ECO:0000256" key="4">
    <source>
        <dbReference type="ARBA" id="ARBA00022448"/>
    </source>
</evidence>